<dbReference type="GO" id="GO:0003723">
    <property type="term" value="F:RNA binding"/>
    <property type="evidence" value="ECO:0007669"/>
    <property type="project" value="UniProtKB-KW"/>
</dbReference>
<reference evidence="19" key="2">
    <citation type="submission" date="2022-07" db="EMBL/GenBank/DDBJ databases">
        <authorList>
            <person name="Harding E.F."/>
            <person name="Russo A.G."/>
            <person name="Yan G.J.H."/>
            <person name="Mercer L.K."/>
            <person name="White P.A."/>
        </authorList>
    </citation>
    <scope>NUCLEOTIDE SEQUENCE</scope>
</reference>
<evidence type="ECO:0000256" key="18">
    <source>
        <dbReference type="SAM" id="MobiDB-lite"/>
    </source>
</evidence>
<keyword evidence="7" id="KW-0378">Hydrolase</keyword>
<evidence type="ECO:0000256" key="16">
    <source>
        <dbReference type="ARBA" id="ARBA00033737"/>
    </source>
</evidence>
<dbReference type="GO" id="GO:0044177">
    <property type="term" value="C:host cell Golgi apparatus"/>
    <property type="evidence" value="ECO:0007669"/>
    <property type="project" value="UniProtKB-SubCell"/>
</dbReference>
<evidence type="ECO:0000256" key="12">
    <source>
        <dbReference type="ARBA" id="ARBA00023086"/>
    </source>
</evidence>
<evidence type="ECO:0000256" key="4">
    <source>
        <dbReference type="ARBA" id="ARBA00014389"/>
    </source>
</evidence>
<comment type="similarity">
    <text evidence="3">Belongs to the hantavirus nucleocapsid protein family.</text>
</comment>
<evidence type="ECO:0000256" key="14">
    <source>
        <dbReference type="ARBA" id="ARBA00023200"/>
    </source>
</evidence>
<keyword evidence="9" id="KW-0946">Virion</keyword>
<keyword evidence="6" id="KW-0255">Endonuclease</keyword>
<keyword evidence="11 17" id="KW-0175">Coiled coil</keyword>
<keyword evidence="12 19" id="KW-0543">Viral nucleoprotein</keyword>
<dbReference type="GO" id="GO:0019013">
    <property type="term" value="C:viral nucleocapsid"/>
    <property type="evidence" value="ECO:0007669"/>
    <property type="project" value="UniProtKB-KW"/>
</dbReference>
<evidence type="ECO:0000256" key="13">
    <source>
        <dbReference type="ARBA" id="ARBA00023186"/>
    </source>
</evidence>
<evidence type="ECO:0000313" key="19">
    <source>
        <dbReference type="EMBL" id="DAZ91123.1"/>
    </source>
</evidence>
<keyword evidence="5" id="KW-0540">Nuclease</keyword>
<evidence type="ECO:0000256" key="5">
    <source>
        <dbReference type="ARBA" id="ARBA00022722"/>
    </source>
</evidence>
<evidence type="ECO:0000256" key="9">
    <source>
        <dbReference type="ARBA" id="ARBA00022844"/>
    </source>
</evidence>
<evidence type="ECO:0000256" key="2">
    <source>
        <dbReference type="ARBA" id="ARBA00004407"/>
    </source>
</evidence>
<dbReference type="InterPro" id="IPR002214">
    <property type="entry name" value="Hanta_nucleocap"/>
</dbReference>
<dbReference type="GO" id="GO:0044220">
    <property type="term" value="C:host cell perinuclear region of cytoplasm"/>
    <property type="evidence" value="ECO:0007669"/>
    <property type="project" value="UniProtKB-SubCell"/>
</dbReference>
<dbReference type="Pfam" id="PF00846">
    <property type="entry name" value="Hanta_nucleocap"/>
    <property type="match status" value="1"/>
</dbReference>
<protein>
    <recommendedName>
        <fullName evidence="4">Nucleoprotein</fullName>
    </recommendedName>
    <alternativeName>
        <fullName evidence="15">Nucleocapsid protein</fullName>
    </alternativeName>
</protein>
<dbReference type="GO" id="GO:0016787">
    <property type="term" value="F:hydrolase activity"/>
    <property type="evidence" value="ECO:0007669"/>
    <property type="project" value="UniProtKB-KW"/>
</dbReference>
<evidence type="ECO:0000256" key="7">
    <source>
        <dbReference type="ARBA" id="ARBA00022801"/>
    </source>
</evidence>
<keyword evidence="13" id="KW-0143">Chaperone</keyword>
<evidence type="ECO:0000256" key="10">
    <source>
        <dbReference type="ARBA" id="ARBA00022884"/>
    </source>
</evidence>
<accession>A0A9N6YJN9</accession>
<reference evidence="19" key="1">
    <citation type="journal article" date="2022" name="ISME Commun">
        <title>Revealing the uncharacterised diversity of amphibian and reptile viruses.</title>
        <authorList>
            <person name="Harding E.F."/>
            <person name="Russo A.G."/>
            <person name="Yan G.J.H."/>
            <person name="Mercer L.K."/>
            <person name="White P.A."/>
        </authorList>
    </citation>
    <scope>NUCLEOTIDE SEQUENCE</scope>
</reference>
<keyword evidence="8" id="KW-1040">Host Golgi apparatus</keyword>
<keyword evidence="10" id="KW-0694">RNA-binding</keyword>
<sequence>MDSQNEQIKEIDAKLVALEVERGLAEQALEDAKKKYEEAKTKAEADPKDDEYKKGLEARSVRLTEARDALAKLTQDFLATTARAAALAKKPALPPPRPNEIEYDDHLDKKSTLRYGGDRDVTSINPEAPSGQVAAWLTIVTYLLLFSIDTVMKALFMLTVRGRELIKECKGSRIGFRNDSETFPDNATGVTRHRRLYISMATASTSISESELTPGRFRTAVSGMYPNEIMGHKIISPVMGVIGFQQFAENWPEKVERLGAELIAGGPKTVNIKDGNKEEAHVCNTVAEYLAAKALMTELTLPLPVYRDLRRMIGNTTTLPKFFADEAVPYCFAVAPDRCPPTMIGIVGVPELGAFFSLCQDMRNTIIASKTAGTAEEKVKKQSSFYSSYMRRTQSMGIQIDQTILLELLRFFGNDCVDNFNLGADMDSTVRTVCQTLINNKVKEISNMEPLKM</sequence>
<evidence type="ECO:0000256" key="15">
    <source>
        <dbReference type="ARBA" id="ARBA00033344"/>
    </source>
</evidence>
<evidence type="ECO:0000256" key="8">
    <source>
        <dbReference type="ARBA" id="ARBA00022812"/>
    </source>
</evidence>
<evidence type="ECO:0000256" key="3">
    <source>
        <dbReference type="ARBA" id="ARBA00007687"/>
    </source>
</evidence>
<evidence type="ECO:0000256" key="17">
    <source>
        <dbReference type="SAM" id="Coils"/>
    </source>
</evidence>
<comment type="subcellular location">
    <subcellularLocation>
        <location evidence="16">Host Golgi apparatus</location>
        <location evidence="16">Host cis-Golgi network</location>
    </subcellularLocation>
    <subcellularLocation>
        <location evidence="2">Host cytoplasm</location>
        <location evidence="2">Host perinuclear region</location>
    </subcellularLocation>
    <subcellularLocation>
        <location evidence="1">Virion</location>
    </subcellularLocation>
</comment>
<evidence type="ECO:0000256" key="1">
    <source>
        <dbReference type="ARBA" id="ARBA00004328"/>
    </source>
</evidence>
<evidence type="ECO:0000256" key="11">
    <source>
        <dbReference type="ARBA" id="ARBA00023054"/>
    </source>
</evidence>
<organism evidence="19">
    <name type="scientific">Skink hantavirus</name>
    <dbReference type="NCBI Taxonomy" id="2969595"/>
    <lineage>
        <taxon>Viruses</taxon>
        <taxon>Riboviria</taxon>
        <taxon>Orthornavirae</taxon>
        <taxon>Negarnaviricota</taxon>
        <taxon>Polyploviricotina</taxon>
        <taxon>Bunyaviricetes</taxon>
        <taxon>Elliovirales</taxon>
        <taxon>Hantaviridae</taxon>
        <taxon>Mammantavirinae</taxon>
        <taxon>Orthohantavirus</taxon>
    </lineage>
</organism>
<dbReference type="GO" id="GO:0004519">
    <property type="term" value="F:endonuclease activity"/>
    <property type="evidence" value="ECO:0007669"/>
    <property type="project" value="UniProtKB-KW"/>
</dbReference>
<keyword evidence="14" id="KW-1035">Host cytoplasm</keyword>
<name>A0A9N6YJN9_9VIRU</name>
<feature type="region of interest" description="Disordered" evidence="18">
    <location>
        <begin position="88"/>
        <end position="108"/>
    </location>
</feature>
<feature type="coiled-coil region" evidence="17">
    <location>
        <begin position="1"/>
        <end position="46"/>
    </location>
</feature>
<proteinExistence type="inferred from homology"/>
<dbReference type="EMBL" id="BK061578">
    <property type="protein sequence ID" value="DAZ91123.1"/>
    <property type="molecule type" value="Viral_cRNA"/>
</dbReference>
<evidence type="ECO:0000256" key="6">
    <source>
        <dbReference type="ARBA" id="ARBA00022759"/>
    </source>
</evidence>